<accession>D1C7W2</accession>
<dbReference type="eggNOG" id="ENOG5030TDW">
    <property type="taxonomic scope" value="Bacteria"/>
</dbReference>
<dbReference type="HOGENOM" id="CLU_2426024_0_0_0"/>
<dbReference type="RefSeq" id="WP_012872874.1">
    <property type="nucleotide sequence ID" value="NC_013523.1"/>
</dbReference>
<organism evidence="1 2">
    <name type="scientific">Sphaerobacter thermophilus (strain ATCC 49802 / DSM 20745 / KCCM 41009 / NCIMB 13125 / S 6022)</name>
    <dbReference type="NCBI Taxonomy" id="479434"/>
    <lineage>
        <taxon>Bacteria</taxon>
        <taxon>Pseudomonadati</taxon>
        <taxon>Thermomicrobiota</taxon>
        <taxon>Thermomicrobia</taxon>
        <taxon>Sphaerobacterales</taxon>
        <taxon>Sphaerobacterineae</taxon>
        <taxon>Sphaerobacteraceae</taxon>
        <taxon>Sphaerobacter</taxon>
    </lineage>
</organism>
<evidence type="ECO:0000313" key="2">
    <source>
        <dbReference type="Proteomes" id="UP000002027"/>
    </source>
</evidence>
<dbReference type="KEGG" id="sti:Sthe_2417"/>
<name>D1C7W2_SPHTD</name>
<reference evidence="2" key="1">
    <citation type="submission" date="2009-11" db="EMBL/GenBank/DDBJ databases">
        <title>The complete chromosome 1 of Sphaerobacter thermophilus DSM 20745.</title>
        <authorList>
            <person name="Lucas S."/>
            <person name="Copeland A."/>
            <person name="Lapidus A."/>
            <person name="Glavina del Rio T."/>
            <person name="Dalin E."/>
            <person name="Tice H."/>
            <person name="Bruce D."/>
            <person name="Goodwin L."/>
            <person name="Pitluck S."/>
            <person name="Kyrpides N."/>
            <person name="Mavromatis K."/>
            <person name="Ivanova N."/>
            <person name="Mikhailova N."/>
            <person name="LaButti K.M."/>
            <person name="Clum A."/>
            <person name="Sun H.I."/>
            <person name="Brettin T."/>
            <person name="Detter J.C."/>
            <person name="Han C."/>
            <person name="Larimer F."/>
            <person name="Land M."/>
            <person name="Hauser L."/>
            <person name="Markowitz V."/>
            <person name="Cheng J.F."/>
            <person name="Hugenholtz P."/>
            <person name="Woyke T."/>
            <person name="Wu D."/>
            <person name="Steenblock K."/>
            <person name="Schneider S."/>
            <person name="Pukall R."/>
            <person name="Goeker M."/>
            <person name="Klenk H.P."/>
            <person name="Eisen J.A."/>
        </authorList>
    </citation>
    <scope>NUCLEOTIDE SEQUENCE [LARGE SCALE GENOMIC DNA]</scope>
    <source>
        <strain evidence="2">ATCC 49802 / DSM 20745 / S 6022</strain>
    </source>
</reference>
<reference evidence="1 2" key="2">
    <citation type="journal article" date="2010" name="Stand. Genomic Sci.">
        <title>Complete genome sequence of Desulfohalobium retbaense type strain (HR(100)).</title>
        <authorList>
            <person name="Spring S."/>
            <person name="Nolan M."/>
            <person name="Lapidus A."/>
            <person name="Glavina Del Rio T."/>
            <person name="Copeland A."/>
            <person name="Tice H."/>
            <person name="Cheng J.F."/>
            <person name="Lucas S."/>
            <person name="Land M."/>
            <person name="Chen F."/>
            <person name="Bruce D."/>
            <person name="Goodwin L."/>
            <person name="Pitluck S."/>
            <person name="Ivanova N."/>
            <person name="Mavromatis K."/>
            <person name="Mikhailova N."/>
            <person name="Pati A."/>
            <person name="Chen A."/>
            <person name="Palaniappan K."/>
            <person name="Hauser L."/>
            <person name="Chang Y.J."/>
            <person name="Jeffries C.D."/>
            <person name="Munk C."/>
            <person name="Kiss H."/>
            <person name="Chain P."/>
            <person name="Han C."/>
            <person name="Brettin T."/>
            <person name="Detter J.C."/>
            <person name="Schuler E."/>
            <person name="Goker M."/>
            <person name="Rohde M."/>
            <person name="Bristow J."/>
            <person name="Eisen J.A."/>
            <person name="Markowitz V."/>
            <person name="Hugenholtz P."/>
            <person name="Kyrpides N.C."/>
            <person name="Klenk H.P."/>
        </authorList>
    </citation>
    <scope>NUCLEOTIDE SEQUENCE [LARGE SCALE GENOMIC DNA]</scope>
    <source>
        <strain evidence="2">ATCC 49802 / DSM 20745 / S 6022</strain>
    </source>
</reference>
<dbReference type="InParanoid" id="D1C7W2"/>
<sequence length="92" mass="10453">MTQTIPIRLWQGEVDRQARKFFGPQHQGLDLTVDEPGHLRFEGDGGFVELTIRPASNNQVRLTIANQGFEQEIKEFRQRLARQAAAETSTSD</sequence>
<dbReference type="EMBL" id="CP001823">
    <property type="protein sequence ID" value="ACZ39833.1"/>
    <property type="molecule type" value="Genomic_DNA"/>
</dbReference>
<dbReference type="AlphaFoldDB" id="D1C7W2"/>
<gene>
    <name evidence="1" type="ordered locus">Sthe_2417</name>
</gene>
<keyword evidence="2" id="KW-1185">Reference proteome</keyword>
<dbReference type="Proteomes" id="UP000002027">
    <property type="component" value="Chromosome 1"/>
</dbReference>
<dbReference type="OrthoDB" id="165585at2"/>
<evidence type="ECO:0000313" key="1">
    <source>
        <dbReference type="EMBL" id="ACZ39833.1"/>
    </source>
</evidence>
<protein>
    <submittedName>
        <fullName evidence="1">Uncharacterized protein</fullName>
    </submittedName>
</protein>
<proteinExistence type="predicted"/>